<gene>
    <name evidence="1" type="ORF">NLG97_g6457</name>
</gene>
<name>A0ACC1QR73_9HYPO</name>
<protein>
    <submittedName>
        <fullName evidence="1">Uncharacterized protein</fullName>
    </submittedName>
</protein>
<proteinExistence type="predicted"/>
<dbReference type="EMBL" id="JANAKD010000855">
    <property type="protein sequence ID" value="KAJ3487206.1"/>
    <property type="molecule type" value="Genomic_DNA"/>
</dbReference>
<keyword evidence="2" id="KW-1185">Reference proteome</keyword>
<organism evidence="1 2">
    <name type="scientific">Lecanicillium saksenae</name>
    <dbReference type="NCBI Taxonomy" id="468837"/>
    <lineage>
        <taxon>Eukaryota</taxon>
        <taxon>Fungi</taxon>
        <taxon>Dikarya</taxon>
        <taxon>Ascomycota</taxon>
        <taxon>Pezizomycotina</taxon>
        <taxon>Sordariomycetes</taxon>
        <taxon>Hypocreomycetidae</taxon>
        <taxon>Hypocreales</taxon>
        <taxon>Cordycipitaceae</taxon>
        <taxon>Lecanicillium</taxon>
    </lineage>
</organism>
<evidence type="ECO:0000313" key="1">
    <source>
        <dbReference type="EMBL" id="KAJ3487206.1"/>
    </source>
</evidence>
<accession>A0ACC1QR73</accession>
<comment type="caution">
    <text evidence="1">The sequence shown here is derived from an EMBL/GenBank/DDBJ whole genome shotgun (WGS) entry which is preliminary data.</text>
</comment>
<reference evidence="1" key="1">
    <citation type="submission" date="2022-07" db="EMBL/GenBank/DDBJ databases">
        <title>Genome Sequence of Lecanicillium saksenae.</title>
        <authorList>
            <person name="Buettner E."/>
        </authorList>
    </citation>
    <scope>NUCLEOTIDE SEQUENCE</scope>
    <source>
        <strain evidence="1">VT-O1</strain>
    </source>
</reference>
<sequence length="1470" mass="162088">MLKIRRRDKGKPPSLLGLRTIHEPTDSLPLFDIVAVHGLGAHPEYTWTSKASQSSGGVSRDNLLRDRLAPQFPEARILAFGYNSDFWMNAPVTTAERIGKELLDNLMEDRQKNANHVPIVFIGHSFGGIIIKQALRQSDSASGLLDSTCGIIFLGTPHLGSPMGYIGAAAASVMGFLGSNTGLLLSLRSNLPELTDLDTRFVLQLQEKMSRCGETKIVAFVEKMPTYILGWLFVGLIVDADSARGGHSAKTRYIDTDHSGLNKCKCEALCKTLIEELRNLSPGKTAVLTLSDQQKSFVRGELPIATGAEFDSHANEYAEECLQGTRSKILDDIGIWSKTNTPEHVYWLQGKAGTGKSTIALTVAGKLSARNRLAASFFFKRGESKRSSATLIFTTIAAQLARRLPKAANAMMTAVGNEVIKDKSLGEQFKKLIQQPAIAAQKISPSIMTVVIDAIDECEDKEDVKKIITLLSQKDDHETAPLKFFITSRDEPKIREGFNANSKSFVQCALHEVDESVIKHDIKLFLEARLIKIKGKLPSPWPNKAKFDQLLEMSTPLFIFASTVCRFIENDGYADGPEIQLETILGDKTHGNFNNLYLPILRQMVLKHSNDTGNTLKQAAMSDFAKIVGSIVTLFDPLPAATLAKLLDLTEHKVTARLNPLHSVLDVPGDKPIRIFHESFREFLIYPGTQNEHEFRINTVGTHKMLAELCRKLLSKKDGFKEDIRKLWEPRSTHRELENHEVDKCLPPEVQYAALYWVRHLESSGVKLSDGDDVFRFLQTHFLHWLATLSLVGKAAEAIHLIGRLQTLVDPAKCTKASMFLHDAKCFILNCRPVLDKAPLQLYTSVLIFTPERSIIRSLFEDSIGKARVKYIKGLEGDWSPCLQTLEGHSSVVKSVAFSADGRQLVSGSLDETVKMWDATTGTLQSTLQASNPVRSVALSADGKWVAAASVDLRVKVWDTVTGALHTLTGHSEELSSVAFSLDSKRLASASLDGTIKIWDTQDWTLERTIDNNNPDYVTSVVFSANRQWMAYLAKVSGKGIIMVWEIKNWTLKCKFKACHHSPICIAKSITFSVDSKRLAAALSDGSIQIWDIEKEALQTVLRRHGVLVSSAAFSADGNWMASGSLDKTIKIWDTTTWIVKSTFKDHSCINAVAFSDNSEPLVSASYETIKIWDTTVDTTRSTVKGLGGEVTYIVFSADGEWVASSARYSGIQIWDAKSGARKSTFGKVSDDVGSIAFSADCGKVAFTSDGPSVKIWDAVTETIRELTGHTETANSVAFSGDGKWLASASEDSTVIIWNAKTGAFHRAYRDHQKVFVKLVVFSPDSAWVASSAGYTRDTIKVWNPNTGTTQSTFGNENDAVEHIAFSADGQLVASVLEGGTVKIWDAATGSLRDTLQGHIGNLDYILHSISAPDDNKDVYGISEDRSWVLLNGKNWLWLPVDFRRCEFAIYGSTIAFGCLSGRVHIMKFD</sequence>
<evidence type="ECO:0000313" key="2">
    <source>
        <dbReference type="Proteomes" id="UP001148737"/>
    </source>
</evidence>
<dbReference type="Proteomes" id="UP001148737">
    <property type="component" value="Unassembled WGS sequence"/>
</dbReference>